<dbReference type="RefSeq" id="WP_167978279.1">
    <property type="nucleotide sequence ID" value="NZ_VSRL01000187.1"/>
</dbReference>
<evidence type="ECO:0000313" key="1">
    <source>
        <dbReference type="EMBL" id="NKE61636.1"/>
    </source>
</evidence>
<dbReference type="EMBL" id="VSRL01000187">
    <property type="protein sequence ID" value="NKE61636.1"/>
    <property type="molecule type" value="Genomic_DNA"/>
</dbReference>
<comment type="caution">
    <text evidence="1">The sequence shown here is derived from an EMBL/GenBank/DDBJ whole genome shotgun (WGS) entry which is preliminary data.</text>
</comment>
<protein>
    <submittedName>
        <fullName evidence="1">Streptomycin biosynthesis protein StrG</fullName>
    </submittedName>
</protein>
<sequence>MRPSVHNYDRTRFDFGSALRRIYDVEDLSTLAPDTPVERFTWQTDQATEFHAAFYRAFEPEVNDLYREFVAAFVPEVLGTKEFCFQRVPTFRIHFPGNVAVGEFHTDGDYNHAAGEVNFWVPFTRCWGTNSVWIETELGNGDHRPWELEPGQLLKFDAVHWNHGNKVNDTGSTRVSFDFRCIPMADYAPSEKRSMDAKRGMWIGEYFDVL</sequence>
<name>A0ABX1FT46_9PSEU</name>
<proteinExistence type="predicted"/>
<organism evidence="1 2">
    <name type="scientific">Lentzea indica</name>
    <dbReference type="NCBI Taxonomy" id="2604800"/>
    <lineage>
        <taxon>Bacteria</taxon>
        <taxon>Bacillati</taxon>
        <taxon>Actinomycetota</taxon>
        <taxon>Actinomycetes</taxon>
        <taxon>Pseudonocardiales</taxon>
        <taxon>Pseudonocardiaceae</taxon>
        <taxon>Lentzea</taxon>
    </lineage>
</organism>
<dbReference type="SUPFAM" id="SSF51197">
    <property type="entry name" value="Clavaminate synthase-like"/>
    <property type="match status" value="1"/>
</dbReference>
<gene>
    <name evidence="1" type="ORF">FXN61_34715</name>
</gene>
<evidence type="ECO:0000313" key="2">
    <source>
        <dbReference type="Proteomes" id="UP001515943"/>
    </source>
</evidence>
<dbReference type="Proteomes" id="UP001515943">
    <property type="component" value="Unassembled WGS sequence"/>
</dbReference>
<accession>A0ABX1FT46</accession>
<reference evidence="1 2" key="1">
    <citation type="submission" date="2019-08" db="EMBL/GenBank/DDBJ databases">
        <title>Lentzea from Indian Himalayas.</title>
        <authorList>
            <person name="Mandal S."/>
            <person name="Mallick Gupta A."/>
            <person name="Maiti P.K."/>
            <person name="Sarkar J."/>
            <person name="Mandal S."/>
        </authorList>
    </citation>
    <scope>NUCLEOTIDE SEQUENCE [LARGE SCALE GENOMIC DNA]</scope>
    <source>
        <strain evidence="1 2">PSKA42</strain>
    </source>
</reference>
<keyword evidence="2" id="KW-1185">Reference proteome</keyword>